<dbReference type="Gene3D" id="3.40.50.2300">
    <property type="match status" value="2"/>
</dbReference>
<dbReference type="CDD" id="cd06332">
    <property type="entry name" value="PBP1_aromatic_compounds-like"/>
    <property type="match status" value="1"/>
</dbReference>
<dbReference type="PANTHER" id="PTHR30483">
    <property type="entry name" value="LEUCINE-SPECIFIC-BINDING PROTEIN"/>
    <property type="match status" value="1"/>
</dbReference>
<sequence length="385" mass="40756">MHRFGKRHATAALLVSALLAAGCGDDGGDGGGGGGGSEETLKVGLFLPEVGPFAGNADAQEQGFRHYVENVNDGMLSGYEVEIVTADTANDPAVARENVQRLVERDEVDVIVGVISSAVAYAIAPYLAESGVPTIFTATAADDLTQRDHTPNIFRTSTAASQIMLPAGTYACEVLGYETAAMVSLDYAFGYESNGGFARAFEDAGCEVVQEIYSPLGTADWGPVVQNIDENVDVIVQTTSGSDAVKLLQAYRDFGLTDIPMLANGFGTDPSTLPEQAQRELATGIQSVHYYSEGADTPANQEFQEGFREAYGQTAGAYAEATYVAAMVLEAALADIDELSYESLIDAMADVTLDDAPGERSRSTSTGRRSSRCPCGRWRRGRTTS</sequence>
<protein>
    <submittedName>
        <fullName evidence="5">ABC transporter substrate-binding protein</fullName>
    </submittedName>
</protein>
<dbReference type="InterPro" id="IPR051010">
    <property type="entry name" value="BCAA_transport"/>
</dbReference>
<proteinExistence type="inferred from homology"/>
<accession>A0ABZ1AYE6</accession>
<comment type="similarity">
    <text evidence="1">Belongs to the leucine-binding protein family.</text>
</comment>
<evidence type="ECO:0000313" key="5">
    <source>
        <dbReference type="EMBL" id="WRL63592.1"/>
    </source>
</evidence>
<evidence type="ECO:0000256" key="1">
    <source>
        <dbReference type="ARBA" id="ARBA00010062"/>
    </source>
</evidence>
<evidence type="ECO:0000256" key="2">
    <source>
        <dbReference type="ARBA" id="ARBA00022729"/>
    </source>
</evidence>
<evidence type="ECO:0000259" key="4">
    <source>
        <dbReference type="Pfam" id="PF13458"/>
    </source>
</evidence>
<dbReference type="Pfam" id="PF13458">
    <property type="entry name" value="Peripla_BP_6"/>
    <property type="match status" value="1"/>
</dbReference>
<feature type="region of interest" description="Disordered" evidence="3">
    <location>
        <begin position="354"/>
        <end position="385"/>
    </location>
</feature>
<dbReference type="SUPFAM" id="SSF53822">
    <property type="entry name" value="Periplasmic binding protein-like I"/>
    <property type="match status" value="1"/>
</dbReference>
<dbReference type="PROSITE" id="PS51257">
    <property type="entry name" value="PROKAR_LIPOPROTEIN"/>
    <property type="match status" value="1"/>
</dbReference>
<evidence type="ECO:0000256" key="3">
    <source>
        <dbReference type="SAM" id="MobiDB-lite"/>
    </source>
</evidence>
<reference evidence="5 6" key="1">
    <citation type="submission" date="2023-12" db="EMBL/GenBank/DDBJ databases">
        <title>Blastococcus brunescens sp. nov., an actonobacterium isolated from sandstone collected in sahara desert.</title>
        <authorList>
            <person name="Gtari M."/>
            <person name="Ghodhbane F."/>
        </authorList>
    </citation>
    <scope>NUCLEOTIDE SEQUENCE [LARGE SCALE GENOMIC DNA]</scope>
    <source>
        <strain evidence="5 6">BMG 8361</strain>
    </source>
</reference>
<gene>
    <name evidence="5" type="ORF">U6N30_28595</name>
</gene>
<organism evidence="5 6">
    <name type="scientific">Blastococcus brunescens</name>
    <dbReference type="NCBI Taxonomy" id="1564165"/>
    <lineage>
        <taxon>Bacteria</taxon>
        <taxon>Bacillati</taxon>
        <taxon>Actinomycetota</taxon>
        <taxon>Actinomycetes</taxon>
        <taxon>Geodermatophilales</taxon>
        <taxon>Geodermatophilaceae</taxon>
        <taxon>Blastococcus</taxon>
    </lineage>
</organism>
<dbReference type="PANTHER" id="PTHR30483:SF6">
    <property type="entry name" value="PERIPLASMIC BINDING PROTEIN OF ABC TRANSPORTER FOR NATURAL AMINO ACIDS"/>
    <property type="match status" value="1"/>
</dbReference>
<keyword evidence="6" id="KW-1185">Reference proteome</keyword>
<keyword evidence="2" id="KW-0732">Signal</keyword>
<feature type="compositionally biased region" description="Low complexity" evidence="3">
    <location>
        <begin position="363"/>
        <end position="376"/>
    </location>
</feature>
<dbReference type="InterPro" id="IPR028082">
    <property type="entry name" value="Peripla_BP_I"/>
</dbReference>
<dbReference type="Proteomes" id="UP001324287">
    <property type="component" value="Chromosome"/>
</dbReference>
<dbReference type="InterPro" id="IPR028081">
    <property type="entry name" value="Leu-bd"/>
</dbReference>
<evidence type="ECO:0000313" key="6">
    <source>
        <dbReference type="Proteomes" id="UP001324287"/>
    </source>
</evidence>
<name>A0ABZ1AYE6_9ACTN</name>
<dbReference type="RefSeq" id="WP_324274927.1">
    <property type="nucleotide sequence ID" value="NZ_CP141261.1"/>
</dbReference>
<feature type="domain" description="Leucine-binding protein" evidence="4">
    <location>
        <begin position="40"/>
        <end position="379"/>
    </location>
</feature>
<dbReference type="EMBL" id="CP141261">
    <property type="protein sequence ID" value="WRL63592.1"/>
    <property type="molecule type" value="Genomic_DNA"/>
</dbReference>